<accession>W9QSK1</accession>
<dbReference type="Proteomes" id="UP000030645">
    <property type="component" value="Unassembled WGS sequence"/>
</dbReference>
<reference evidence="2" key="1">
    <citation type="submission" date="2013-01" db="EMBL/GenBank/DDBJ databases">
        <title>Draft Genome Sequence of a Mulberry Tree, Morus notabilis C.K. Schneid.</title>
        <authorList>
            <person name="He N."/>
            <person name="Zhao S."/>
        </authorList>
    </citation>
    <scope>NUCLEOTIDE SEQUENCE</scope>
</reference>
<dbReference type="EMBL" id="KE344092">
    <property type="protein sequence ID" value="EXB53508.1"/>
    <property type="molecule type" value="Genomic_DNA"/>
</dbReference>
<sequence length="59" mass="6865">MNYRYNYCPRPAPNLSTYGRTQGQHRMMPTYCDPIASNYMDKSDVTSDVPDDVEILSER</sequence>
<organism evidence="1 2">
    <name type="scientific">Morus notabilis</name>
    <dbReference type="NCBI Taxonomy" id="981085"/>
    <lineage>
        <taxon>Eukaryota</taxon>
        <taxon>Viridiplantae</taxon>
        <taxon>Streptophyta</taxon>
        <taxon>Embryophyta</taxon>
        <taxon>Tracheophyta</taxon>
        <taxon>Spermatophyta</taxon>
        <taxon>Magnoliopsida</taxon>
        <taxon>eudicotyledons</taxon>
        <taxon>Gunneridae</taxon>
        <taxon>Pentapetalae</taxon>
        <taxon>rosids</taxon>
        <taxon>fabids</taxon>
        <taxon>Rosales</taxon>
        <taxon>Moraceae</taxon>
        <taxon>Moreae</taxon>
        <taxon>Morus</taxon>
    </lineage>
</organism>
<evidence type="ECO:0000313" key="1">
    <source>
        <dbReference type="EMBL" id="EXB53508.1"/>
    </source>
</evidence>
<evidence type="ECO:0000313" key="2">
    <source>
        <dbReference type="Proteomes" id="UP000030645"/>
    </source>
</evidence>
<gene>
    <name evidence="1" type="ORF">L484_005938</name>
</gene>
<name>W9QSK1_9ROSA</name>
<protein>
    <submittedName>
        <fullName evidence="1">Uncharacterized protein</fullName>
    </submittedName>
</protein>
<dbReference type="AlphaFoldDB" id="W9QSK1"/>
<proteinExistence type="predicted"/>
<keyword evidence="2" id="KW-1185">Reference proteome</keyword>